<reference evidence="1" key="1">
    <citation type="submission" date="2020-05" db="EMBL/GenBank/DDBJ databases">
        <title>Chitinophaga laudate sp. nov., isolated from a tropical peat swamp.</title>
        <authorList>
            <person name="Goh C.B.S."/>
            <person name="Lee M.S."/>
            <person name="Parimannan S."/>
            <person name="Pasbakhsh P."/>
            <person name="Yule C.M."/>
            <person name="Rajandas H."/>
            <person name="Loke S."/>
            <person name="Croft L."/>
            <person name="Tan J.B.L."/>
        </authorList>
    </citation>
    <scope>NUCLEOTIDE SEQUENCE</scope>
    <source>
        <strain evidence="1">Mgbs1</strain>
    </source>
</reference>
<dbReference type="RefSeq" id="WP_127037016.1">
    <property type="nucleotide sequence ID" value="NZ_JAABOK010000018.1"/>
</dbReference>
<protein>
    <submittedName>
        <fullName evidence="1">Uncharacterized protein</fullName>
    </submittedName>
</protein>
<name>A0A433WKR7_9BACT</name>
<comment type="caution">
    <text evidence="1">The sequence shown here is derived from an EMBL/GenBank/DDBJ whole genome shotgun (WGS) entry which is preliminary data.</text>
</comment>
<dbReference type="EMBL" id="RIAR02000001">
    <property type="protein sequence ID" value="NSL90912.1"/>
    <property type="molecule type" value="Genomic_DNA"/>
</dbReference>
<sequence>MKKKKMAIEKKLSFNKETIASLNNEVQSRMAGGLPPFTLNPRCVETRGESCNTFPYTQEVCVFC</sequence>
<gene>
    <name evidence="1" type="ORF">ECE50_029075</name>
</gene>
<keyword evidence="2" id="KW-1185">Reference proteome</keyword>
<proteinExistence type="predicted"/>
<organism evidence="1 2">
    <name type="scientific">Chitinophaga solisilvae</name>
    <dbReference type="NCBI Taxonomy" id="1233460"/>
    <lineage>
        <taxon>Bacteria</taxon>
        <taxon>Pseudomonadati</taxon>
        <taxon>Bacteroidota</taxon>
        <taxon>Chitinophagia</taxon>
        <taxon>Chitinophagales</taxon>
        <taxon>Chitinophagaceae</taxon>
        <taxon>Chitinophaga</taxon>
    </lineage>
</organism>
<evidence type="ECO:0000313" key="1">
    <source>
        <dbReference type="EMBL" id="NSL90912.1"/>
    </source>
</evidence>
<dbReference type="Proteomes" id="UP000281028">
    <property type="component" value="Unassembled WGS sequence"/>
</dbReference>
<dbReference type="OrthoDB" id="679924at2"/>
<dbReference type="InterPro" id="IPR058238">
    <property type="entry name" value="Lant_leader_dom"/>
</dbReference>
<dbReference type="AlphaFoldDB" id="A0A433WKR7"/>
<accession>A0A433WKR7</accession>
<dbReference type="NCBIfam" id="NF038153">
    <property type="entry name" value="lant_leader_L1a"/>
    <property type="match status" value="1"/>
</dbReference>
<evidence type="ECO:0000313" key="2">
    <source>
        <dbReference type="Proteomes" id="UP000281028"/>
    </source>
</evidence>